<dbReference type="OrthoDB" id="6219137at2"/>
<reference evidence="2 3" key="1">
    <citation type="submission" date="2019-05" db="EMBL/GenBank/DDBJ databases">
        <title>Genome sequences of Thalassotalea litorea 1K03283.</title>
        <authorList>
            <person name="Zhang D."/>
        </authorList>
    </citation>
    <scope>NUCLEOTIDE SEQUENCE [LARGE SCALE GENOMIC DNA]</scope>
    <source>
        <strain evidence="2 3">MCCC 1K03283</strain>
    </source>
</reference>
<dbReference type="Pfam" id="PF11949">
    <property type="entry name" value="DUF3466"/>
    <property type="match status" value="1"/>
</dbReference>
<dbReference type="Proteomes" id="UP000307790">
    <property type="component" value="Unassembled WGS sequence"/>
</dbReference>
<evidence type="ECO:0000313" key="3">
    <source>
        <dbReference type="Proteomes" id="UP000307790"/>
    </source>
</evidence>
<keyword evidence="1" id="KW-0732">Signal</keyword>
<name>A0A5R9ISG2_9GAMM</name>
<evidence type="ECO:0000256" key="1">
    <source>
        <dbReference type="SAM" id="SignalP"/>
    </source>
</evidence>
<comment type="caution">
    <text evidence="2">The sequence shown here is derived from an EMBL/GenBank/DDBJ whole genome shotgun (WGS) entry which is preliminary data.</text>
</comment>
<organism evidence="2 3">
    <name type="scientific">Thalassotalea litorea</name>
    <dbReference type="NCBI Taxonomy" id="2020715"/>
    <lineage>
        <taxon>Bacteria</taxon>
        <taxon>Pseudomonadati</taxon>
        <taxon>Pseudomonadota</taxon>
        <taxon>Gammaproteobacteria</taxon>
        <taxon>Alteromonadales</taxon>
        <taxon>Colwelliaceae</taxon>
        <taxon>Thalassotalea</taxon>
    </lineage>
</organism>
<dbReference type="AlphaFoldDB" id="A0A5R9ISG2"/>
<accession>A0A5R9ISG2</accession>
<evidence type="ECO:0000313" key="2">
    <source>
        <dbReference type="EMBL" id="TLU66231.1"/>
    </source>
</evidence>
<sequence>MKTLCKSLITLAVTSAFFAQQAQAATYEVDDLGLVDTVKNTFGIKQNNLGEAVVYGNSSYNFPVQYDLLDEDDFESIRKLAENQNERYLYAYEITDQQFEDLKEGNPDANALWWTVNWLRGQSSQLYQSVAETYIFKYDGAFSQPITLFDKPFEGTDELTRSTAETPSGITDNGWIFGQSSAPFLPLEPFLPEDAGDDEEAVQYWVRDFDQRGFIRFNDDTVVELTPVESLYGGISQIYDVNVHGQVVGSSSVGINETELEDLETKCILDEIDGVVNDDRITDIPQEICISREKSTIYQQRAVRWELDSSGQIVGEPELLGTAVDDNRHPEDERTSIISIANAINDSGIAVGLTAAWLDDETTDPDDDERYGYFAGIFKGDQVIEFTDRDDFYRGYGYTTSEGLAINNNGIVTGYVNKLVNGTLRTKVYFADANEEEVSINLIDDFFPGSASIGFAINDNDIIVGEGEYETFNDRSNTRRRAGFMYNIKTDEFHNLNDLLSCDSKYTIIEARDINNENEIVATALVKEPLRDAKGELVVDDSGNPIEEDVFRAVYLRPIEGEIEDCGEEDNKVERKGAGLNLLWLAGLGLLTLFRRRN</sequence>
<keyword evidence="3" id="KW-1185">Reference proteome</keyword>
<gene>
    <name evidence="2" type="ORF">FE810_05865</name>
</gene>
<feature type="signal peptide" evidence="1">
    <location>
        <begin position="1"/>
        <end position="24"/>
    </location>
</feature>
<dbReference type="EMBL" id="VCBC01000005">
    <property type="protein sequence ID" value="TLU66231.1"/>
    <property type="molecule type" value="Genomic_DNA"/>
</dbReference>
<proteinExistence type="predicted"/>
<protein>
    <submittedName>
        <fullName evidence="2">DUF3466 family protein</fullName>
    </submittedName>
</protein>
<dbReference type="InterPro" id="IPR022562">
    <property type="entry name" value="DUF3466"/>
</dbReference>
<dbReference type="RefSeq" id="WP_138319107.1">
    <property type="nucleotide sequence ID" value="NZ_VCBC01000005.1"/>
</dbReference>
<feature type="chain" id="PRO_5024354843" evidence="1">
    <location>
        <begin position="25"/>
        <end position="598"/>
    </location>
</feature>